<evidence type="ECO:0000313" key="4">
    <source>
        <dbReference type="EMBL" id="AAM71308.1"/>
    </source>
</evidence>
<dbReference type="NCBIfam" id="TIGR02145">
    <property type="entry name" value="Fib_succ_major"/>
    <property type="match status" value="1"/>
</dbReference>
<dbReference type="STRING" id="194439.CT0060"/>
<dbReference type="AlphaFoldDB" id="Q8KGA8"/>
<evidence type="ECO:0000259" key="3">
    <source>
        <dbReference type="Pfam" id="PF09603"/>
    </source>
</evidence>
<feature type="compositionally biased region" description="Polar residues" evidence="1">
    <location>
        <begin position="150"/>
        <end position="161"/>
    </location>
</feature>
<evidence type="ECO:0000256" key="2">
    <source>
        <dbReference type="SAM" id="SignalP"/>
    </source>
</evidence>
<organism evidence="4 5">
    <name type="scientific">Chlorobaculum tepidum (strain ATCC 49652 / DSM 12025 / NBRC 103806 / TLS)</name>
    <name type="common">Chlorobium tepidum</name>
    <dbReference type="NCBI Taxonomy" id="194439"/>
    <lineage>
        <taxon>Bacteria</taxon>
        <taxon>Pseudomonadati</taxon>
        <taxon>Chlorobiota</taxon>
        <taxon>Chlorobiia</taxon>
        <taxon>Chlorobiales</taxon>
        <taxon>Chlorobiaceae</taxon>
        <taxon>Chlorobaculum</taxon>
    </lineage>
</organism>
<dbReference type="PATRIC" id="fig|194439.7.peg.60"/>
<evidence type="ECO:0000256" key="1">
    <source>
        <dbReference type="SAM" id="MobiDB-lite"/>
    </source>
</evidence>
<reference evidence="4 5" key="1">
    <citation type="journal article" date="2002" name="Proc. Natl. Acad. Sci. U.S.A.">
        <title>The complete genome sequence of Chlorobium tepidum TLS, a photosynthetic, anaerobic, green-sulfur bacterium.</title>
        <authorList>
            <person name="Eisen J.A."/>
            <person name="Nelson K.E."/>
            <person name="Paulsen I.T."/>
            <person name="Heidelberg J.F."/>
            <person name="Wu M."/>
            <person name="Dodson R.J."/>
            <person name="Deboy R."/>
            <person name="Gwinn M.L."/>
            <person name="Nelson W.C."/>
            <person name="Haft D.H."/>
            <person name="Hickey E.K."/>
            <person name="Peterson J.D."/>
            <person name="Durkin A.S."/>
            <person name="Kolonay J.L."/>
            <person name="Yang F."/>
            <person name="Holt I."/>
            <person name="Umayam L.A."/>
            <person name="Mason T."/>
            <person name="Brenner M."/>
            <person name="Shea T.P."/>
            <person name="Parksey D."/>
            <person name="Nierman W.C."/>
            <person name="Feldblyum T.V."/>
            <person name="Hansen C.L."/>
            <person name="Craven M.B."/>
            <person name="Radune D."/>
            <person name="Vamathevan J."/>
            <person name="Khouri H."/>
            <person name="White O."/>
            <person name="Gruber T.M."/>
            <person name="Ketchum K.A."/>
            <person name="Venter J.C."/>
            <person name="Tettelin H."/>
            <person name="Bryant D.A."/>
            <person name="Fraser C.M."/>
        </authorList>
    </citation>
    <scope>NUCLEOTIDE SEQUENCE [LARGE SCALE GENOMIC DNA]</scope>
    <source>
        <strain evidence="5">ATCC 49652 / DSM 12025 / NBRC 103806 / TLS</strain>
    </source>
</reference>
<sequence length="226" mass="24371">MIKRRICHMFGAMIPLLLATLFMAACNGNTPKRVTDIDGNTYGTVNIGGHVWMAENLRVTRYRNGDPIAEVKEGASWTAQTAGARCSYDNSPENGKTYGFLYNWYAVSDPRGLAPEGWHVATDKEWQALADALGGEQEAGAGLKAPGKWGNSSGETQSSGFNALPSGARRDADGVFLMLGQFARFWTSTPASNGKALARALGFYDNALRVGEVVPRNGFAVRCVKD</sequence>
<proteinExistence type="predicted"/>
<dbReference type="InterPro" id="IPR011871">
    <property type="entry name" value="Fib_succ_major"/>
</dbReference>
<dbReference type="Pfam" id="PF09603">
    <property type="entry name" value="Fib_succ_major"/>
    <property type="match status" value="1"/>
</dbReference>
<dbReference type="HOGENOM" id="CLU_042629_0_0_10"/>
<dbReference type="KEGG" id="cte:CT0060"/>
<dbReference type="PROSITE" id="PS51257">
    <property type="entry name" value="PROKAR_LIPOPROTEIN"/>
    <property type="match status" value="1"/>
</dbReference>
<keyword evidence="2" id="KW-0732">Signal</keyword>
<dbReference type="OrthoDB" id="9805760at2"/>
<protein>
    <recommendedName>
        <fullName evidence="3">Fibrobacter succinogenes major paralogous domain-containing protein</fullName>
    </recommendedName>
</protein>
<feature type="chain" id="PRO_5004309185" description="Fibrobacter succinogenes major paralogous domain-containing protein" evidence="2">
    <location>
        <begin position="25"/>
        <end position="226"/>
    </location>
</feature>
<dbReference type="RefSeq" id="WP_010931754.1">
    <property type="nucleotide sequence ID" value="NC_002932.3"/>
</dbReference>
<name>Q8KGA8_CHLTE</name>
<feature type="signal peptide" evidence="2">
    <location>
        <begin position="1"/>
        <end position="24"/>
    </location>
</feature>
<dbReference type="eggNOG" id="COG4704">
    <property type="taxonomic scope" value="Bacteria"/>
</dbReference>
<dbReference type="Proteomes" id="UP000001007">
    <property type="component" value="Chromosome"/>
</dbReference>
<dbReference type="EMBL" id="AE006470">
    <property type="protein sequence ID" value="AAM71308.1"/>
    <property type="molecule type" value="Genomic_DNA"/>
</dbReference>
<evidence type="ECO:0000313" key="5">
    <source>
        <dbReference type="Proteomes" id="UP000001007"/>
    </source>
</evidence>
<dbReference type="EnsemblBacteria" id="AAM71308">
    <property type="protein sequence ID" value="AAM71308"/>
    <property type="gene ID" value="CT0060"/>
</dbReference>
<gene>
    <name evidence="4" type="ordered locus">CT0060</name>
</gene>
<feature type="region of interest" description="Disordered" evidence="1">
    <location>
        <begin position="137"/>
        <end position="164"/>
    </location>
</feature>
<accession>Q8KGA8</accession>
<keyword evidence="5" id="KW-1185">Reference proteome</keyword>
<feature type="domain" description="Fibrobacter succinogenes major paralogous" evidence="3">
    <location>
        <begin position="45"/>
        <end position="225"/>
    </location>
</feature>